<dbReference type="GO" id="GO:0003677">
    <property type="term" value="F:DNA binding"/>
    <property type="evidence" value="ECO:0007669"/>
    <property type="project" value="UniProtKB-KW"/>
</dbReference>
<dbReference type="AlphaFoldDB" id="A0A8J6PNI4"/>
<dbReference type="CDD" id="cd07377">
    <property type="entry name" value="WHTH_GntR"/>
    <property type="match status" value="1"/>
</dbReference>
<feature type="domain" description="HTH gntR-type" evidence="5">
    <location>
        <begin position="15"/>
        <end position="83"/>
    </location>
</feature>
<dbReference type="PANTHER" id="PTHR43537">
    <property type="entry name" value="TRANSCRIPTIONAL REGULATOR, GNTR FAMILY"/>
    <property type="match status" value="1"/>
</dbReference>
<feature type="region of interest" description="Disordered" evidence="4">
    <location>
        <begin position="239"/>
        <end position="263"/>
    </location>
</feature>
<dbReference type="SMART" id="SM00345">
    <property type="entry name" value="HTH_GNTR"/>
    <property type="match status" value="1"/>
</dbReference>
<dbReference type="InterPro" id="IPR036388">
    <property type="entry name" value="WH-like_DNA-bd_sf"/>
</dbReference>
<keyword evidence="2" id="KW-0238">DNA-binding</keyword>
<dbReference type="Gene3D" id="1.10.10.10">
    <property type="entry name" value="Winged helix-like DNA-binding domain superfamily/Winged helix DNA-binding domain"/>
    <property type="match status" value="1"/>
</dbReference>
<dbReference type="Gene3D" id="1.20.120.530">
    <property type="entry name" value="GntR ligand-binding domain-like"/>
    <property type="match status" value="1"/>
</dbReference>
<dbReference type="InterPro" id="IPR011711">
    <property type="entry name" value="GntR_C"/>
</dbReference>
<dbReference type="RefSeq" id="WP_188164660.1">
    <property type="nucleotide sequence ID" value="NZ_JACVVX010000003.1"/>
</dbReference>
<sequence length="263" mass="29028">MVSPISLLNETLHKQTAKEMIRDKIISMIASGILQIGDELPSERELATMLTVSRETVRGAIQRLAGEGVVQVSQGARTRVARVDVDVGTQRIGVTNPTSINGYSLDAVHAARLLVETSVVADAARHLSDDDIKRLEDSIVAQEQAFNDPVRFLICDREFHLTIYYASSNRLLADFVVDLYTYLLDHRRIAMAQPGAIEKSLEDHRFIVRALKMRNPEAVSAAFSEHILRIHDTTLAVDNSKRPDPAKGAHPIPFIAGGKKESA</sequence>
<gene>
    <name evidence="6" type="ORF">ICI42_11205</name>
</gene>
<dbReference type="SUPFAM" id="SSF48008">
    <property type="entry name" value="GntR ligand-binding domain-like"/>
    <property type="match status" value="1"/>
</dbReference>
<dbReference type="SUPFAM" id="SSF46785">
    <property type="entry name" value="Winged helix' DNA-binding domain"/>
    <property type="match status" value="1"/>
</dbReference>
<accession>A0A8J6PNI4</accession>
<dbReference type="Proteomes" id="UP000643405">
    <property type="component" value="Unassembled WGS sequence"/>
</dbReference>
<reference evidence="6" key="1">
    <citation type="submission" date="2020-09" db="EMBL/GenBank/DDBJ databases">
        <title>Genome seq and assembly of Tianweitania sp.</title>
        <authorList>
            <person name="Chhetri G."/>
        </authorList>
    </citation>
    <scope>NUCLEOTIDE SEQUENCE</scope>
    <source>
        <strain evidence="6">Rool2</strain>
    </source>
</reference>
<dbReference type="EMBL" id="JACVVX010000003">
    <property type="protein sequence ID" value="MBD0415222.1"/>
    <property type="molecule type" value="Genomic_DNA"/>
</dbReference>
<dbReference type="Pfam" id="PF07729">
    <property type="entry name" value="FCD"/>
    <property type="match status" value="1"/>
</dbReference>
<evidence type="ECO:0000256" key="1">
    <source>
        <dbReference type="ARBA" id="ARBA00023015"/>
    </source>
</evidence>
<comment type="caution">
    <text evidence="6">The sequence shown here is derived from an EMBL/GenBank/DDBJ whole genome shotgun (WGS) entry which is preliminary data.</text>
</comment>
<dbReference type="PRINTS" id="PR00035">
    <property type="entry name" value="HTHGNTR"/>
</dbReference>
<protein>
    <submittedName>
        <fullName evidence="6">FadR family transcriptional regulator</fullName>
    </submittedName>
</protein>
<keyword evidence="3" id="KW-0804">Transcription</keyword>
<organism evidence="6 7">
    <name type="scientific">Oryzicola mucosus</name>
    <dbReference type="NCBI Taxonomy" id="2767425"/>
    <lineage>
        <taxon>Bacteria</taxon>
        <taxon>Pseudomonadati</taxon>
        <taxon>Pseudomonadota</taxon>
        <taxon>Alphaproteobacteria</taxon>
        <taxon>Hyphomicrobiales</taxon>
        <taxon>Phyllobacteriaceae</taxon>
        <taxon>Oryzicola</taxon>
    </lineage>
</organism>
<evidence type="ECO:0000256" key="4">
    <source>
        <dbReference type="SAM" id="MobiDB-lite"/>
    </source>
</evidence>
<dbReference type="Pfam" id="PF00392">
    <property type="entry name" value="GntR"/>
    <property type="match status" value="1"/>
</dbReference>
<dbReference type="InterPro" id="IPR008920">
    <property type="entry name" value="TF_FadR/GntR_C"/>
</dbReference>
<dbReference type="GO" id="GO:0003700">
    <property type="term" value="F:DNA-binding transcription factor activity"/>
    <property type="evidence" value="ECO:0007669"/>
    <property type="project" value="InterPro"/>
</dbReference>
<keyword evidence="7" id="KW-1185">Reference proteome</keyword>
<evidence type="ECO:0000313" key="7">
    <source>
        <dbReference type="Proteomes" id="UP000643405"/>
    </source>
</evidence>
<dbReference type="PANTHER" id="PTHR43537:SF5">
    <property type="entry name" value="UXU OPERON TRANSCRIPTIONAL REGULATOR"/>
    <property type="match status" value="1"/>
</dbReference>
<dbReference type="InterPro" id="IPR036390">
    <property type="entry name" value="WH_DNA-bd_sf"/>
</dbReference>
<dbReference type="PROSITE" id="PS50949">
    <property type="entry name" value="HTH_GNTR"/>
    <property type="match status" value="1"/>
</dbReference>
<dbReference type="InterPro" id="IPR000524">
    <property type="entry name" value="Tscrpt_reg_HTH_GntR"/>
</dbReference>
<evidence type="ECO:0000256" key="3">
    <source>
        <dbReference type="ARBA" id="ARBA00023163"/>
    </source>
</evidence>
<proteinExistence type="predicted"/>
<evidence type="ECO:0000256" key="2">
    <source>
        <dbReference type="ARBA" id="ARBA00023125"/>
    </source>
</evidence>
<keyword evidence="1" id="KW-0805">Transcription regulation</keyword>
<dbReference type="SMART" id="SM00895">
    <property type="entry name" value="FCD"/>
    <property type="match status" value="1"/>
</dbReference>
<evidence type="ECO:0000313" key="6">
    <source>
        <dbReference type="EMBL" id="MBD0415222.1"/>
    </source>
</evidence>
<name>A0A8J6PNI4_9HYPH</name>
<evidence type="ECO:0000259" key="5">
    <source>
        <dbReference type="PROSITE" id="PS50949"/>
    </source>
</evidence>